<dbReference type="GO" id="GO:0040029">
    <property type="term" value="P:epigenetic regulation of gene expression"/>
    <property type="evidence" value="ECO:0007669"/>
    <property type="project" value="TreeGrafter"/>
</dbReference>
<dbReference type="InterPro" id="IPR023696">
    <property type="entry name" value="Ureohydrolase_dom_sf"/>
</dbReference>
<evidence type="ECO:0000313" key="4">
    <source>
        <dbReference type="Proteomes" id="UP000000466"/>
    </source>
</evidence>
<dbReference type="STRING" id="1117647.M5M_16000"/>
<feature type="domain" description="Histone deacetylase" evidence="2">
    <location>
        <begin position="20"/>
        <end position="304"/>
    </location>
</feature>
<gene>
    <name evidence="3" type="ordered locus">M5M_16000</name>
</gene>
<dbReference type="EMBL" id="CP003746">
    <property type="protein sequence ID" value="AFV00333.1"/>
    <property type="molecule type" value="Genomic_DNA"/>
</dbReference>
<dbReference type="AlphaFoldDB" id="K4L2C1"/>
<dbReference type="HOGENOM" id="CLU_007727_8_1_6"/>
<dbReference type="Proteomes" id="UP000000466">
    <property type="component" value="Chromosome"/>
</dbReference>
<organism evidence="3 4">
    <name type="scientific">Simiduia agarivorans (strain DSM 21679 / JCM 13881 / BCRC 17597 / SA1)</name>
    <dbReference type="NCBI Taxonomy" id="1117647"/>
    <lineage>
        <taxon>Bacteria</taxon>
        <taxon>Pseudomonadati</taxon>
        <taxon>Pseudomonadota</taxon>
        <taxon>Gammaproteobacteria</taxon>
        <taxon>Cellvibrionales</taxon>
        <taxon>Cellvibrionaceae</taxon>
        <taxon>Simiduia</taxon>
    </lineage>
</organism>
<dbReference type="CDD" id="cd11599">
    <property type="entry name" value="HDAC_classII_2"/>
    <property type="match status" value="1"/>
</dbReference>
<name>K4L2C1_SIMAS</name>
<dbReference type="InterPro" id="IPR000286">
    <property type="entry name" value="HDACs"/>
</dbReference>
<dbReference type="eggNOG" id="COG0123">
    <property type="taxonomic scope" value="Bacteria"/>
</dbReference>
<protein>
    <submittedName>
        <fullName evidence="3">Histone deacetylase/AcuC/AphA family protein</fullName>
    </submittedName>
</protein>
<dbReference type="OrthoDB" id="9808367at2"/>
<evidence type="ECO:0000259" key="2">
    <source>
        <dbReference type="Pfam" id="PF00850"/>
    </source>
</evidence>
<dbReference type="InterPro" id="IPR037138">
    <property type="entry name" value="His_deacetylse_dom_sf"/>
</dbReference>
<accession>K4L2C1</accession>
<evidence type="ECO:0000313" key="3">
    <source>
        <dbReference type="EMBL" id="AFV00333.1"/>
    </source>
</evidence>
<dbReference type="KEGG" id="saga:M5M_16000"/>
<dbReference type="SUPFAM" id="SSF52768">
    <property type="entry name" value="Arginase/deacetylase"/>
    <property type="match status" value="1"/>
</dbReference>
<dbReference type="Pfam" id="PF00850">
    <property type="entry name" value="Hist_deacetyl"/>
    <property type="match status" value="1"/>
</dbReference>
<dbReference type="RefSeq" id="WP_015048485.1">
    <property type="nucleotide sequence ID" value="NC_018868.3"/>
</dbReference>
<evidence type="ECO:0000256" key="1">
    <source>
        <dbReference type="ARBA" id="ARBA00005947"/>
    </source>
</evidence>
<sequence length="305" mass="33422">MSLIILSHPSCAQHDMGPAHPECPERLSAINDQLIASGLDFVVPARDALPIHRDYVCLAHDPTYVDDLLARDLSQGPVWLDDDTQLMAHTRDAALHAAGAATQAVDLIMQGEATRVFCAVRPPGHHACHNKAMGFCFFNNIAIAARYAIEHYGLTRVAIVDFDVHHGNGTEDIVAGDERIQFYSSFQHPFYPFSGADATEPNLHFMPLTAGTGGKEWQTKVKQQWLPHLEQWQPELILISAGFDAHVEDDMSGIAFNEADYSWITQQLKAIADKACNGHIISLLEGGYALGALGRSVVAHLKALQ</sequence>
<dbReference type="PRINTS" id="PR01270">
    <property type="entry name" value="HDASUPER"/>
</dbReference>
<proteinExistence type="inferred from homology"/>
<dbReference type="PANTHER" id="PTHR10625:SF10">
    <property type="entry name" value="HISTONE DEACETYLASE HDAC1"/>
    <property type="match status" value="1"/>
</dbReference>
<comment type="similarity">
    <text evidence="1">Belongs to the histone deacetylase family.</text>
</comment>
<dbReference type="Gene3D" id="3.40.800.20">
    <property type="entry name" value="Histone deacetylase domain"/>
    <property type="match status" value="1"/>
</dbReference>
<dbReference type="InterPro" id="IPR023801">
    <property type="entry name" value="His_deacetylse_dom"/>
</dbReference>
<dbReference type="PANTHER" id="PTHR10625">
    <property type="entry name" value="HISTONE DEACETYLASE HDAC1-RELATED"/>
    <property type="match status" value="1"/>
</dbReference>
<keyword evidence="4" id="KW-1185">Reference proteome</keyword>
<reference evidence="3 4" key="1">
    <citation type="journal article" date="2013" name="Genome Announc.">
        <title>Complete genome sequence of Simiduia agarivorans SA1(T), a marine bacterium able to degrade a variety of polysaccharides.</title>
        <authorList>
            <person name="Lin S.Y."/>
            <person name="Shieh W.Y."/>
            <person name="Chen J.S."/>
            <person name="Tang S.L."/>
        </authorList>
    </citation>
    <scope>NUCLEOTIDE SEQUENCE [LARGE SCALE GENOMIC DNA]</scope>
    <source>
        <strain evidence="4">DSM 21679 / JCM 13881 / BCRC 17597 / SA1</strain>
    </source>
</reference>
<dbReference type="GO" id="GO:0004407">
    <property type="term" value="F:histone deacetylase activity"/>
    <property type="evidence" value="ECO:0007669"/>
    <property type="project" value="TreeGrafter"/>
</dbReference>